<keyword evidence="3 4" id="KW-0704">Schiff base</keyword>
<evidence type="ECO:0000256" key="3">
    <source>
        <dbReference type="ARBA" id="ARBA00023270"/>
    </source>
</evidence>
<feature type="active site" description="Nucleophile" evidence="4">
    <location>
        <position position="11"/>
    </location>
</feature>
<comment type="caution">
    <text evidence="5">The sequence shown here is derived from an EMBL/GenBank/DDBJ whole genome shotgun (WGS) entry which is preliminary data.</text>
</comment>
<evidence type="ECO:0000313" key="6">
    <source>
        <dbReference type="Proteomes" id="UP000642571"/>
    </source>
</evidence>
<comment type="similarity">
    <text evidence="4">Belongs to the HAD-like hydrolase superfamily. PhnX family.</text>
</comment>
<evidence type="ECO:0000256" key="1">
    <source>
        <dbReference type="ARBA" id="ARBA00022801"/>
    </source>
</evidence>
<feature type="binding site" evidence="4">
    <location>
        <position position="13"/>
    </location>
    <ligand>
        <name>Mg(2+)</name>
        <dbReference type="ChEBI" id="CHEBI:18420"/>
    </ligand>
</feature>
<dbReference type="InterPro" id="IPR023214">
    <property type="entry name" value="HAD_sf"/>
</dbReference>
<accession>A0ABQ1QL61</accession>
<dbReference type="Proteomes" id="UP000642571">
    <property type="component" value="Unassembled WGS sequence"/>
</dbReference>
<dbReference type="NCBIfam" id="TIGR01422">
    <property type="entry name" value="phosphonatase"/>
    <property type="match status" value="1"/>
</dbReference>
<dbReference type="InterPro" id="IPR036412">
    <property type="entry name" value="HAD-like_sf"/>
</dbReference>
<feature type="active site" description="Schiff-base intermediate with substrate" evidence="4">
    <location>
        <position position="52"/>
    </location>
</feature>
<comment type="cofactor">
    <cofactor evidence="4">
        <name>Mg(2+)</name>
        <dbReference type="ChEBI" id="CHEBI:18420"/>
    </cofactor>
    <text evidence="4">Binds 1 Mg(2+) ion per subunit.</text>
</comment>
<dbReference type="InterPro" id="IPR006439">
    <property type="entry name" value="HAD-SF_hydro_IA"/>
</dbReference>
<evidence type="ECO:0000313" key="5">
    <source>
        <dbReference type="EMBL" id="GGD29312.1"/>
    </source>
</evidence>
<dbReference type="InterPro" id="IPR050155">
    <property type="entry name" value="HAD-like_hydrolase_sf"/>
</dbReference>
<comment type="catalytic activity">
    <reaction evidence="4">
        <text>phosphonoacetaldehyde + H2O = acetaldehyde + phosphate + H(+)</text>
        <dbReference type="Rhea" id="RHEA:18905"/>
        <dbReference type="ChEBI" id="CHEBI:15343"/>
        <dbReference type="ChEBI" id="CHEBI:15377"/>
        <dbReference type="ChEBI" id="CHEBI:15378"/>
        <dbReference type="ChEBI" id="CHEBI:43474"/>
        <dbReference type="ChEBI" id="CHEBI:58383"/>
        <dbReference type="EC" id="3.11.1.1"/>
    </reaction>
</comment>
<dbReference type="RefSeq" id="WP_188656192.1">
    <property type="nucleotide sequence ID" value="NZ_BMIN01000030.1"/>
</dbReference>
<reference evidence="6" key="1">
    <citation type="journal article" date="2019" name="Int. J. Syst. Evol. Microbiol.">
        <title>The Global Catalogue of Microorganisms (GCM) 10K type strain sequencing project: providing services to taxonomists for standard genome sequencing and annotation.</title>
        <authorList>
            <consortium name="The Broad Institute Genomics Platform"/>
            <consortium name="The Broad Institute Genome Sequencing Center for Infectious Disease"/>
            <person name="Wu L."/>
            <person name="Ma J."/>
        </authorList>
    </citation>
    <scope>NUCLEOTIDE SEQUENCE [LARGE SCALE GENOMIC DNA]</scope>
    <source>
        <strain evidence="6">CGMCC 1.15353</strain>
    </source>
</reference>
<keyword evidence="2 4" id="KW-0460">Magnesium</keyword>
<dbReference type="Gene3D" id="1.10.150.240">
    <property type="entry name" value="Putative phosphatase, domain 2"/>
    <property type="match status" value="1"/>
</dbReference>
<dbReference type="EMBL" id="BMIN01000030">
    <property type="protein sequence ID" value="GGD29312.1"/>
    <property type="molecule type" value="Genomic_DNA"/>
</dbReference>
<organism evidence="5 6">
    <name type="scientific">Pontibacillus salipaludis</name>
    <dbReference type="NCBI Taxonomy" id="1697394"/>
    <lineage>
        <taxon>Bacteria</taxon>
        <taxon>Bacillati</taxon>
        <taxon>Bacillota</taxon>
        <taxon>Bacilli</taxon>
        <taxon>Bacillales</taxon>
        <taxon>Bacillaceae</taxon>
        <taxon>Pontibacillus</taxon>
    </lineage>
</organism>
<dbReference type="CDD" id="cd02586">
    <property type="entry name" value="HAD_PHN"/>
    <property type="match status" value="1"/>
</dbReference>
<feature type="binding site" evidence="4">
    <location>
        <position position="185"/>
    </location>
    <ligand>
        <name>Mg(2+)</name>
        <dbReference type="ChEBI" id="CHEBI:18420"/>
    </ligand>
</feature>
<dbReference type="Gene3D" id="3.40.50.1000">
    <property type="entry name" value="HAD superfamily/HAD-like"/>
    <property type="match status" value="1"/>
</dbReference>
<dbReference type="InterPro" id="IPR006323">
    <property type="entry name" value="Phosphonoacetald_hydro"/>
</dbReference>
<dbReference type="SFLD" id="SFLDS00003">
    <property type="entry name" value="Haloacid_Dehalogenase"/>
    <property type="match status" value="1"/>
</dbReference>
<proteinExistence type="inferred from homology"/>
<dbReference type="SFLD" id="SFLDG01135">
    <property type="entry name" value="C1.5.6:_HAD__Beta-PGM__Phospha"/>
    <property type="match status" value="1"/>
</dbReference>
<dbReference type="EC" id="3.11.1.1" evidence="4"/>
<dbReference type="NCBIfam" id="TIGR01549">
    <property type="entry name" value="HAD-SF-IA-v1"/>
    <property type="match status" value="1"/>
</dbReference>
<comment type="subunit">
    <text evidence="4">Homodimer.</text>
</comment>
<keyword evidence="1 4" id="KW-0378">Hydrolase</keyword>
<dbReference type="SFLD" id="SFLDG01129">
    <property type="entry name" value="C1.5:_HAD__Beta-PGM__Phosphata"/>
    <property type="match status" value="1"/>
</dbReference>
<keyword evidence="6" id="KW-1185">Reference proteome</keyword>
<dbReference type="InterPro" id="IPR023198">
    <property type="entry name" value="PGP-like_dom2"/>
</dbReference>
<dbReference type="PANTHER" id="PTHR43434:SF19">
    <property type="entry name" value="PHOSPHONOACETALDEHYDE HYDROLASE"/>
    <property type="match status" value="1"/>
</dbReference>
<dbReference type="PANTHER" id="PTHR43434">
    <property type="entry name" value="PHOSPHOGLYCOLATE PHOSPHATASE"/>
    <property type="match status" value="1"/>
</dbReference>
<feature type="binding site" evidence="4">
    <location>
        <position position="11"/>
    </location>
    <ligand>
        <name>Mg(2+)</name>
        <dbReference type="ChEBI" id="CHEBI:18420"/>
    </ligand>
</feature>
<evidence type="ECO:0000256" key="2">
    <source>
        <dbReference type="ARBA" id="ARBA00022842"/>
    </source>
</evidence>
<dbReference type="Pfam" id="PF00702">
    <property type="entry name" value="Hydrolase"/>
    <property type="match status" value="1"/>
</dbReference>
<dbReference type="HAMAP" id="MF_01375">
    <property type="entry name" value="PhnX"/>
    <property type="match status" value="1"/>
</dbReference>
<name>A0ABQ1QL61_9BACI</name>
<comment type="function">
    <text evidence="4">Involved in phosphonate degradation.</text>
</comment>
<protein>
    <recommendedName>
        <fullName evidence="4">Phosphonoacetaldehyde hydrolase</fullName>
        <shortName evidence="4">Phosphonatase</shortName>
        <ecNumber evidence="4">3.11.1.1</ecNumber>
    </recommendedName>
    <alternativeName>
        <fullName evidence="4">Phosphonoacetaldehyde phosphonohydrolase</fullName>
    </alternativeName>
</protein>
<sequence>MNNRIKGVIFDWAGTTVDYGCFAPVNVFIEVFRKRGVYITLEEAREPMGLLKIDHIRAICQMDRVSKEWEGLHGEEPSEADVRALYEDFEPMMFRVLENYAEPIPHVLEAVEAIRNKGIKIGSTTGYTKEMVEVVAREAKKKGYAPDSVVASTEVSSGRPLPWMCYANAMNLGVYPMQQMIKVGDTTSDMAEGLNAGMLTVGVVKGSSTLGLTKEQVDVMEDAELNARIEKAKRVLFEAGAHYVIEDMSELPGLIDEMNQTEESEVAHV</sequence>
<evidence type="ECO:0000256" key="4">
    <source>
        <dbReference type="HAMAP-Rule" id="MF_01375"/>
    </source>
</evidence>
<dbReference type="SUPFAM" id="SSF56784">
    <property type="entry name" value="HAD-like"/>
    <property type="match status" value="1"/>
</dbReference>
<keyword evidence="4" id="KW-0479">Metal-binding</keyword>
<gene>
    <name evidence="4" type="primary">phnX</name>
    <name evidence="5" type="ORF">GCM10011389_41040</name>
</gene>